<dbReference type="AlphaFoldDB" id="A0A317YFS2"/>
<organism evidence="1">
    <name type="scientific">Zea mays</name>
    <name type="common">Maize</name>
    <dbReference type="NCBI Taxonomy" id="4577"/>
    <lineage>
        <taxon>Eukaryota</taxon>
        <taxon>Viridiplantae</taxon>
        <taxon>Streptophyta</taxon>
        <taxon>Embryophyta</taxon>
        <taxon>Tracheophyta</taxon>
        <taxon>Spermatophyta</taxon>
        <taxon>Magnoliopsida</taxon>
        <taxon>Liliopsida</taxon>
        <taxon>Poales</taxon>
        <taxon>Poaceae</taxon>
        <taxon>PACMAD clade</taxon>
        <taxon>Panicoideae</taxon>
        <taxon>Andropogonodae</taxon>
        <taxon>Andropogoneae</taxon>
        <taxon>Tripsacinae</taxon>
        <taxon>Zea</taxon>
    </lineage>
</organism>
<comment type="caution">
    <text evidence="1">The sequence shown here is derived from an EMBL/GenBank/DDBJ whole genome shotgun (WGS) entry which is preliminary data.</text>
</comment>
<dbReference type="Proteomes" id="UP000251960">
    <property type="component" value="Chromosome 1"/>
</dbReference>
<name>A0A317YFS2_MAIZE</name>
<dbReference type="ExpressionAtlas" id="A0A317YFS2">
    <property type="expression patterns" value="baseline"/>
</dbReference>
<reference evidence="1" key="1">
    <citation type="journal article" date="2018" name="Nat. Genet.">
        <title>Extensive intraspecific gene order and gene structural variations between Mo17 and other maize genomes.</title>
        <authorList>
            <person name="Sun S."/>
            <person name="Zhou Y."/>
            <person name="Chen J."/>
            <person name="Shi J."/>
            <person name="Zhao H."/>
            <person name="Zhao H."/>
            <person name="Song W."/>
            <person name="Zhang M."/>
            <person name="Cui Y."/>
            <person name="Dong X."/>
            <person name="Liu H."/>
            <person name="Ma X."/>
            <person name="Jiao Y."/>
            <person name="Wang B."/>
            <person name="Wei X."/>
            <person name="Stein J.C."/>
            <person name="Glaubitz J.C."/>
            <person name="Lu F."/>
            <person name="Yu G."/>
            <person name="Liang C."/>
            <person name="Fengler K."/>
            <person name="Li B."/>
            <person name="Rafalski A."/>
            <person name="Schnable P.S."/>
            <person name="Ware D.H."/>
            <person name="Buckler E.S."/>
            <person name="Lai J."/>
        </authorList>
    </citation>
    <scope>NUCLEOTIDE SEQUENCE [LARGE SCALE GENOMIC DNA]</scope>
    <source>
        <tissue evidence="1">Seedling</tissue>
    </source>
</reference>
<gene>
    <name evidence="1" type="primary">BPA1_5</name>
    <name evidence="1" type="ORF">Zm00014a_026625</name>
</gene>
<dbReference type="EMBL" id="NCVQ01000001">
    <property type="protein sequence ID" value="PWZ56604.1"/>
    <property type="molecule type" value="Genomic_DNA"/>
</dbReference>
<evidence type="ECO:0000313" key="1">
    <source>
        <dbReference type="EMBL" id="PWZ56604.1"/>
    </source>
</evidence>
<dbReference type="PANTHER" id="PTHR32343">
    <property type="entry name" value="SERINE/ARGININE-RICH SPLICING FACTOR"/>
    <property type="match status" value="1"/>
</dbReference>
<dbReference type="PANTHER" id="PTHR32343:SF75">
    <property type="entry name" value="OS04G0594400 PROTEIN"/>
    <property type="match status" value="1"/>
</dbReference>
<sequence>MFIFGGRSGGKRYVSNAVLIFDRRMDKLLDMTSVSRMFPITDRLGLLATGIAELCLQIDVPQILTYTLVLSKGATIVDMAVIITPANDYELPASVLAALEPKDTKPSALQKAEDIIGTMLAKGFILGRDTLDKAKALDEKHQLTSTATARVSSFDKRIGLSEKISVGTSVVNDKVKEMDQKYQVSEKTKSVLVAAEQSVLTAGSAIMKNMYVLTGAAWVTGAFSKVTSAANDVGAKAKEKIAVEQEDKNAEGGPGQANILEIPAAHRELDSEFANIHVSETSEDVPMSSMTVPLLQMRSPARTVHQLKFLKSQKLCRD</sequence>
<protein>
    <submittedName>
        <fullName evidence="1">Binding partner of ACD11 1</fullName>
    </submittedName>
</protein>
<accession>A0A317YFS2</accession>
<proteinExistence type="predicted"/>